<accession>A0AA86P745</accession>
<protein>
    <submittedName>
        <fullName evidence="2">Hypothetical_protein</fullName>
    </submittedName>
</protein>
<proteinExistence type="predicted"/>
<reference evidence="1" key="1">
    <citation type="submission" date="2023-06" db="EMBL/GenBank/DDBJ databases">
        <authorList>
            <person name="Kurt Z."/>
        </authorList>
    </citation>
    <scope>NUCLEOTIDE SEQUENCE</scope>
</reference>
<sequence length="557" mass="62073">MFSSIITVTVTKLIQDKYSNMNNCDKALDIDGQQFVFCKRQTVLNQVRVDDNLQISQNSGYIFVDNKYTKNTKLHVLLNEINVFAVFGFHDNTQTIQNSILNISIQFQIAQGALVCITCSLLTTDSIFVFIANGTSLSGLVLIVDNSIKICNSMIQYRFNSEQSSGLIYSVSEPISEFNVQSTNITGYSYSQSGAELIFQLQILQQINVTNMYICSNQFQQIKTNYFLFNVNGTIINQCQNICNNHLSVYGLCLLYLSFGKVNEDKTALCVDPFIYNENECVCKEGYMLNVTNCVPIVDQLTNLDIYIYQNTSQLQSEILNKVNYLTAEDSVLRMDLSSLLSTYNAFSSTQLTNNANQQLQISNLFSNITAINSTAATLRTDITNINQNYGTITTNLRTDLTATQSNLNQFRNEAITNNTQQQSLINNLVTQFSTLNTVTSTLRSDITAMTNQMNLTATSLRTDVNALTTLYNTFVSIQNTNNTNQYQMIYSLQISVAALQAKINALVTDNIQVSRKQTNCGQVLTQVCGNGICSAFRELSLVNNECGSGSGSDNNN</sequence>
<comment type="caution">
    <text evidence="1">The sequence shown here is derived from an EMBL/GenBank/DDBJ whole genome shotgun (WGS) entry which is preliminary data.</text>
</comment>
<dbReference type="Proteomes" id="UP001642409">
    <property type="component" value="Unassembled WGS sequence"/>
</dbReference>
<evidence type="ECO:0000313" key="2">
    <source>
        <dbReference type="EMBL" id="CAL6039537.1"/>
    </source>
</evidence>
<name>A0AA86P745_9EUKA</name>
<dbReference type="EMBL" id="CAXDID020000142">
    <property type="protein sequence ID" value="CAL6039537.1"/>
    <property type="molecule type" value="Genomic_DNA"/>
</dbReference>
<evidence type="ECO:0000313" key="1">
    <source>
        <dbReference type="EMBL" id="CAI9931714.1"/>
    </source>
</evidence>
<evidence type="ECO:0000313" key="3">
    <source>
        <dbReference type="Proteomes" id="UP001642409"/>
    </source>
</evidence>
<dbReference type="AlphaFoldDB" id="A0AA86P745"/>
<keyword evidence="3" id="KW-1185">Reference proteome</keyword>
<dbReference type="EMBL" id="CATOUU010000495">
    <property type="protein sequence ID" value="CAI9931714.1"/>
    <property type="molecule type" value="Genomic_DNA"/>
</dbReference>
<reference evidence="2 3" key="2">
    <citation type="submission" date="2024-07" db="EMBL/GenBank/DDBJ databases">
        <authorList>
            <person name="Akdeniz Z."/>
        </authorList>
    </citation>
    <scope>NUCLEOTIDE SEQUENCE [LARGE SCALE GENOMIC DNA]</scope>
</reference>
<organism evidence="1">
    <name type="scientific">Hexamita inflata</name>
    <dbReference type="NCBI Taxonomy" id="28002"/>
    <lineage>
        <taxon>Eukaryota</taxon>
        <taxon>Metamonada</taxon>
        <taxon>Diplomonadida</taxon>
        <taxon>Hexamitidae</taxon>
        <taxon>Hexamitinae</taxon>
        <taxon>Hexamita</taxon>
    </lineage>
</organism>
<gene>
    <name evidence="1" type="ORF">HINF_LOCUS19359</name>
    <name evidence="2" type="ORF">HINF_LOCUS37906</name>
</gene>